<dbReference type="InterPro" id="IPR000742">
    <property type="entry name" value="EGF"/>
</dbReference>
<evidence type="ECO:0000313" key="4">
    <source>
        <dbReference type="EMBL" id="PWA23323.1"/>
    </source>
</evidence>
<dbReference type="PROSITE" id="PS01186">
    <property type="entry name" value="EGF_2"/>
    <property type="match status" value="1"/>
</dbReference>
<reference evidence="4 5" key="1">
    <citation type="journal article" date="2018" name="G3 (Bethesda)">
        <title>A High-Quality Reference Genome for the Invasive Mosquitofish Gambusia affinis Using a Chicago Library.</title>
        <authorList>
            <person name="Hoffberg S.L."/>
            <person name="Troendle N.J."/>
            <person name="Glenn T.C."/>
            <person name="Mahmud O."/>
            <person name="Louha S."/>
            <person name="Chalopin D."/>
            <person name="Bennetzen J.L."/>
            <person name="Mauricio R."/>
        </authorList>
    </citation>
    <scope>NUCLEOTIDE SEQUENCE [LARGE SCALE GENOMIC DNA]</scope>
    <source>
        <strain evidence="4">NE01/NJP1002.9</strain>
        <tissue evidence="4">Muscle</tissue>
    </source>
</reference>
<gene>
    <name evidence="4" type="ORF">CCH79_00018919</name>
</gene>
<dbReference type="PROSITE" id="PS00022">
    <property type="entry name" value="EGF_1"/>
    <property type="match status" value="1"/>
</dbReference>
<name>A0A315VK51_GAMAF</name>
<evidence type="ECO:0000313" key="5">
    <source>
        <dbReference type="Proteomes" id="UP000250572"/>
    </source>
</evidence>
<evidence type="ECO:0000256" key="1">
    <source>
        <dbReference type="SAM" id="Phobius"/>
    </source>
</evidence>
<proteinExistence type="predicted"/>
<evidence type="ECO:0000259" key="2">
    <source>
        <dbReference type="PROSITE" id="PS00022"/>
    </source>
</evidence>
<dbReference type="AlphaFoldDB" id="A0A315VK51"/>
<keyword evidence="1" id="KW-1133">Transmembrane helix</keyword>
<keyword evidence="1" id="KW-0472">Membrane</keyword>
<dbReference type="Proteomes" id="UP000250572">
    <property type="component" value="Unassembled WGS sequence"/>
</dbReference>
<dbReference type="InterPro" id="IPR002049">
    <property type="entry name" value="LE_dom"/>
</dbReference>
<feature type="transmembrane region" description="Helical" evidence="1">
    <location>
        <begin position="118"/>
        <end position="141"/>
    </location>
</feature>
<dbReference type="InterPro" id="IPR052108">
    <property type="entry name" value="MEGF/SIB"/>
</dbReference>
<accession>A0A315VK51</accession>
<keyword evidence="5" id="KW-1185">Reference proteome</keyword>
<dbReference type="PANTHER" id="PTHR24035">
    <property type="entry name" value="MULTIPLE EPIDERMAL GROWTH FACTOR-LIKE DOMAINS PROTEIN"/>
    <property type="match status" value="1"/>
</dbReference>
<comment type="caution">
    <text evidence="4">The sequence shown here is derived from an EMBL/GenBank/DDBJ whole genome shotgun (WGS) entry which is preliminary data.</text>
</comment>
<organism evidence="4 5">
    <name type="scientific">Gambusia affinis</name>
    <name type="common">Western mosquitofish</name>
    <name type="synonym">Heterandria affinis</name>
    <dbReference type="NCBI Taxonomy" id="33528"/>
    <lineage>
        <taxon>Eukaryota</taxon>
        <taxon>Metazoa</taxon>
        <taxon>Chordata</taxon>
        <taxon>Craniata</taxon>
        <taxon>Vertebrata</taxon>
        <taxon>Euteleostomi</taxon>
        <taxon>Actinopterygii</taxon>
        <taxon>Neopterygii</taxon>
        <taxon>Teleostei</taxon>
        <taxon>Neoteleostei</taxon>
        <taxon>Acanthomorphata</taxon>
        <taxon>Ovalentaria</taxon>
        <taxon>Atherinomorphae</taxon>
        <taxon>Cyprinodontiformes</taxon>
        <taxon>Poeciliidae</taxon>
        <taxon>Poeciliinae</taxon>
        <taxon>Gambusia</taxon>
    </lineage>
</organism>
<sequence length="306" mass="33565">MDSCLPECPSGTFGYGCQQLCECLNNATCDYVTGTCYCSIGFKGIRCDQGEAAARLGFISKNKTKDQQLSPNEKPQKYTYYHHFIVNKYWKQDAALMMEELNPYTKISPALASERQSAGAVLGIVFLLLLIMAMLVLVVWFRFRYRQREKGQQAPSVSYTPALHIGSTDYSLSAGLQCAGLLSSADSSPSSSSAAGCFSNPSYHTLGPCGYAAHYGKPDKKSAAQPLCLLTCRRFPSQMKPKKRFRNSAPEWGAYCNLTDLGQLVLQPRDPNTNRSLLHRPAPQLPPGAALQRYGVAGTDLLTSDL</sequence>
<feature type="domain" description="EGF-like" evidence="2 3">
    <location>
        <begin position="36"/>
        <end position="47"/>
    </location>
</feature>
<dbReference type="EMBL" id="NHOQ01001616">
    <property type="protein sequence ID" value="PWA23323.1"/>
    <property type="molecule type" value="Genomic_DNA"/>
</dbReference>
<protein>
    <recommendedName>
        <fullName evidence="2 3">EGF-like domain-containing protein</fullName>
    </recommendedName>
</protein>
<evidence type="ECO:0000259" key="3">
    <source>
        <dbReference type="PROSITE" id="PS01186"/>
    </source>
</evidence>
<keyword evidence="1" id="KW-0812">Transmembrane</keyword>
<dbReference type="CDD" id="cd00055">
    <property type="entry name" value="EGF_Lam"/>
    <property type="match status" value="1"/>
</dbReference>
<dbReference type="PANTHER" id="PTHR24035:SF127">
    <property type="entry name" value="LAMININ SUBUNIT ALPHA-5-RELATED"/>
    <property type="match status" value="1"/>
</dbReference>
<dbReference type="Gene3D" id="2.170.300.10">
    <property type="entry name" value="Tie2 ligand-binding domain superfamily"/>
    <property type="match status" value="1"/>
</dbReference>